<gene>
    <name evidence="5" type="ORF">WG929_12670</name>
</gene>
<evidence type="ECO:0000256" key="1">
    <source>
        <dbReference type="ARBA" id="ARBA00023015"/>
    </source>
</evidence>
<evidence type="ECO:0000313" key="6">
    <source>
        <dbReference type="Proteomes" id="UP001620597"/>
    </source>
</evidence>
<dbReference type="InterPro" id="IPR009057">
    <property type="entry name" value="Homeodomain-like_sf"/>
</dbReference>
<keyword evidence="1" id="KW-0805">Transcription regulation</keyword>
<organism evidence="5 6">
    <name type="scientific">Oceanobacter antarcticus</name>
    <dbReference type="NCBI Taxonomy" id="3133425"/>
    <lineage>
        <taxon>Bacteria</taxon>
        <taxon>Pseudomonadati</taxon>
        <taxon>Pseudomonadota</taxon>
        <taxon>Gammaproteobacteria</taxon>
        <taxon>Oceanospirillales</taxon>
        <taxon>Oceanospirillaceae</taxon>
        <taxon>Oceanobacter</taxon>
    </lineage>
</organism>
<evidence type="ECO:0000256" key="3">
    <source>
        <dbReference type="ARBA" id="ARBA00023163"/>
    </source>
</evidence>
<dbReference type="PANTHER" id="PTHR47894:SF1">
    <property type="entry name" value="HTH-TYPE TRANSCRIPTIONAL REGULATOR VQSM"/>
    <property type="match status" value="1"/>
</dbReference>
<dbReference type="PANTHER" id="PTHR47894">
    <property type="entry name" value="HTH-TYPE TRANSCRIPTIONAL REGULATOR GADX"/>
    <property type="match status" value="1"/>
</dbReference>
<comment type="caution">
    <text evidence="5">The sequence shown here is derived from an EMBL/GenBank/DDBJ whole genome shotgun (WGS) entry which is preliminary data.</text>
</comment>
<dbReference type="InterPro" id="IPR032687">
    <property type="entry name" value="AraC-type_N"/>
</dbReference>
<dbReference type="PROSITE" id="PS01124">
    <property type="entry name" value="HTH_ARAC_FAMILY_2"/>
    <property type="match status" value="1"/>
</dbReference>
<dbReference type="Pfam" id="PF12833">
    <property type="entry name" value="HTH_18"/>
    <property type="match status" value="1"/>
</dbReference>
<dbReference type="SUPFAM" id="SSF46689">
    <property type="entry name" value="Homeodomain-like"/>
    <property type="match status" value="1"/>
</dbReference>
<name>A0ABW8NK50_9GAMM</name>
<feature type="domain" description="HTH araC/xylS-type" evidence="4">
    <location>
        <begin position="236"/>
        <end position="334"/>
    </location>
</feature>
<evidence type="ECO:0000259" key="4">
    <source>
        <dbReference type="PROSITE" id="PS01124"/>
    </source>
</evidence>
<dbReference type="InterPro" id="IPR018060">
    <property type="entry name" value="HTH_AraC"/>
</dbReference>
<keyword evidence="3" id="KW-0804">Transcription</keyword>
<keyword evidence="6" id="KW-1185">Reference proteome</keyword>
<dbReference type="EMBL" id="JBBKTX010000015">
    <property type="protein sequence ID" value="MFK4753262.1"/>
    <property type="molecule type" value="Genomic_DNA"/>
</dbReference>
<protein>
    <submittedName>
        <fullName evidence="5">AraC family transcriptional regulator</fullName>
    </submittedName>
</protein>
<keyword evidence="2" id="KW-0238">DNA-binding</keyword>
<sequence>MKLGDLSVAYVELLARAARAEGFDPVSVLEAYQLPASRLALPGNRVSIPRFMRTGQALIEASAAPWLGLRMGALTGPANLGLAGWIAHSAATLRDACEALVRYELLFSFNARGRSALIVEQGRGQLQFYSISPYNEFNRFVVDSVLVGWMNVLNQACGEQVVASVCVEFEAPDYAEAYTRFIPCPVQFGAGCNALVLRDGTLERSLSHPCASQFRYLCDLADAELAQVRNGLSMAEQVARAISPLLKGKTPELAEVAAQMGKPGWTIKRLLAAENTSFQTVLNDARRELATCYLRETVLTMGEIAYLTGFGSATAFQRAFKRWTHETPRQYRQL</sequence>
<dbReference type="Gene3D" id="1.10.10.60">
    <property type="entry name" value="Homeodomain-like"/>
    <property type="match status" value="1"/>
</dbReference>
<reference evidence="5 6" key="1">
    <citation type="submission" date="2024-03" db="EMBL/GenBank/DDBJ databases">
        <title>High-quality draft genome sequence of Oceanobacter sp. wDCs-4.</title>
        <authorList>
            <person name="Dong C."/>
        </authorList>
    </citation>
    <scope>NUCLEOTIDE SEQUENCE [LARGE SCALE GENOMIC DNA]</scope>
    <source>
        <strain evidence="6">wDCs-4</strain>
    </source>
</reference>
<dbReference type="SMART" id="SM00342">
    <property type="entry name" value="HTH_ARAC"/>
    <property type="match status" value="1"/>
</dbReference>
<dbReference type="Proteomes" id="UP001620597">
    <property type="component" value="Unassembled WGS sequence"/>
</dbReference>
<dbReference type="Pfam" id="PF12625">
    <property type="entry name" value="Arabinose_bd"/>
    <property type="match status" value="1"/>
</dbReference>
<dbReference type="RefSeq" id="WP_416206323.1">
    <property type="nucleotide sequence ID" value="NZ_JBBKTX010000015.1"/>
</dbReference>
<proteinExistence type="predicted"/>
<evidence type="ECO:0000313" key="5">
    <source>
        <dbReference type="EMBL" id="MFK4753262.1"/>
    </source>
</evidence>
<evidence type="ECO:0000256" key="2">
    <source>
        <dbReference type="ARBA" id="ARBA00023125"/>
    </source>
</evidence>
<accession>A0ABW8NK50</accession>